<gene>
    <name evidence="3" type="ORF">SAMN02746009_02491</name>
</gene>
<evidence type="ECO:0000313" key="3">
    <source>
        <dbReference type="EMBL" id="SHL28176.1"/>
    </source>
</evidence>
<evidence type="ECO:0000256" key="1">
    <source>
        <dbReference type="SAM" id="SignalP"/>
    </source>
</evidence>
<dbReference type="STRING" id="1121959.SAMN02746009_02491"/>
<reference evidence="4" key="1">
    <citation type="submission" date="2016-11" db="EMBL/GenBank/DDBJ databases">
        <authorList>
            <person name="Varghese N."/>
            <person name="Submissions S."/>
        </authorList>
    </citation>
    <scope>NUCLEOTIDE SEQUENCE [LARGE SCALE GENOMIC DNA]</scope>
    <source>
        <strain evidence="4">DSM 18569</strain>
    </source>
</reference>
<dbReference type="Pfam" id="PF13568">
    <property type="entry name" value="OMP_b-brl_2"/>
    <property type="match status" value="1"/>
</dbReference>
<sequence length="227" mass="24066">MNIALSPLFWSLALCGLATTAHAQSNAPLRFGVRGGLNLSTQQQSVGSNGRRSSVSNDNLTGVHTGIVAEVPLAGDLSLRPELLFSRKGLEYSYSALGQSIGYTDKLSYLTLPVSLTYRVHAGPAALVLGAGPYVGVLVNAERTGSAKVLSSSFTRTGDLNIGSGDNDDYQTVDAGLNFQGLVEVDRVFVGAHYGLGLTNVQAAGHDDDNYRRNRGWEFTLGVYLAK</sequence>
<accession>A0A1M6ZCD5</accession>
<dbReference type="InterPro" id="IPR025665">
    <property type="entry name" value="Beta-barrel_OMP_2"/>
</dbReference>
<evidence type="ECO:0000259" key="2">
    <source>
        <dbReference type="Pfam" id="PF13568"/>
    </source>
</evidence>
<evidence type="ECO:0000313" key="4">
    <source>
        <dbReference type="Proteomes" id="UP000183947"/>
    </source>
</evidence>
<dbReference type="OrthoDB" id="947434at2"/>
<organism evidence="3 4">
    <name type="scientific">Hymenobacter psychrotolerans DSM 18569</name>
    <dbReference type="NCBI Taxonomy" id="1121959"/>
    <lineage>
        <taxon>Bacteria</taxon>
        <taxon>Pseudomonadati</taxon>
        <taxon>Bacteroidota</taxon>
        <taxon>Cytophagia</taxon>
        <taxon>Cytophagales</taxon>
        <taxon>Hymenobacteraceae</taxon>
        <taxon>Hymenobacter</taxon>
    </lineage>
</organism>
<dbReference type="EMBL" id="FRAS01000012">
    <property type="protein sequence ID" value="SHL28176.1"/>
    <property type="molecule type" value="Genomic_DNA"/>
</dbReference>
<name>A0A1M6ZCD5_9BACT</name>
<feature type="domain" description="Outer membrane protein beta-barrel" evidence="2">
    <location>
        <begin position="23"/>
        <end position="201"/>
    </location>
</feature>
<keyword evidence="4" id="KW-1185">Reference proteome</keyword>
<proteinExistence type="predicted"/>
<dbReference type="RefSeq" id="WP_073285341.1">
    <property type="nucleotide sequence ID" value="NZ_FRAS01000012.1"/>
</dbReference>
<dbReference type="AlphaFoldDB" id="A0A1M6ZCD5"/>
<feature type="signal peptide" evidence="1">
    <location>
        <begin position="1"/>
        <end position="23"/>
    </location>
</feature>
<dbReference type="Proteomes" id="UP000183947">
    <property type="component" value="Unassembled WGS sequence"/>
</dbReference>
<feature type="chain" id="PRO_5012658175" evidence="1">
    <location>
        <begin position="24"/>
        <end position="227"/>
    </location>
</feature>
<protein>
    <submittedName>
        <fullName evidence="3">Outer membrane protein beta-barrel domain-containing protein</fullName>
    </submittedName>
</protein>
<keyword evidence="1" id="KW-0732">Signal</keyword>